<dbReference type="SUPFAM" id="SSF56047">
    <property type="entry name" value="Ribosomal protein S8"/>
    <property type="match status" value="1"/>
</dbReference>
<keyword evidence="3" id="KW-0687">Ribonucleoprotein</keyword>
<evidence type="ECO:0000256" key="1">
    <source>
        <dbReference type="ARBA" id="ARBA00006471"/>
    </source>
</evidence>
<gene>
    <name evidence="4" type="primary">rps8</name>
</gene>
<reference evidence="4" key="1">
    <citation type="journal article" date="2016" name="Genome Biol. Evol.">
        <title>A Comparative Analysis of Mitochondrial Genomes in Eustigmatophyte Algae.</title>
        <authorList>
            <person name="Sevcikova T."/>
            <person name="Klimes V."/>
            <person name="Zbrankova V."/>
            <person name="Strnad H."/>
            <person name="Hroudova M."/>
            <person name="Vlcek C."/>
            <person name="Elias M."/>
        </authorList>
    </citation>
    <scope>NUCLEOTIDE SEQUENCE</scope>
    <source>
        <strain evidence="4">MarTras 21</strain>
    </source>
</reference>
<geneLocation type="mitochondrion" evidence="4"/>
<name>A0A140F2W6_9STRA</name>
<dbReference type="InterPro" id="IPR035987">
    <property type="entry name" value="Ribosomal_uS8_sf"/>
</dbReference>
<sequence length="128" mass="14707">MQHSLWKMYSTIRNGLLAGKHSVVHPYKSICLKVLVVMYKEGYINGFRKLPNEPNKIEIFLKYINRKPAISKFSSISKPARRIYTSVDALWKLRTSLQTFVISTPHGILSDKECRKGHLGGEILCILF</sequence>
<dbReference type="Gene3D" id="3.30.1490.10">
    <property type="match status" value="1"/>
</dbReference>
<dbReference type="GO" id="GO:0005737">
    <property type="term" value="C:cytoplasm"/>
    <property type="evidence" value="ECO:0007669"/>
    <property type="project" value="UniProtKB-ARBA"/>
</dbReference>
<comment type="similarity">
    <text evidence="1">Belongs to the universal ribosomal protein uS8 family.</text>
</comment>
<organism evidence="4">
    <name type="scientific">Monodopsis sp. MarTras21</name>
    <dbReference type="NCBI Taxonomy" id="1745953"/>
    <lineage>
        <taxon>Eukaryota</taxon>
        <taxon>Sar</taxon>
        <taxon>Stramenopiles</taxon>
        <taxon>Ochrophyta</taxon>
        <taxon>Eustigmatophyceae</taxon>
        <taxon>Eustigmatales</taxon>
        <taxon>Monodopsidaceae</taxon>
        <taxon>Monodopsis</taxon>
    </lineage>
</organism>
<dbReference type="Gene3D" id="3.30.1370.30">
    <property type="match status" value="1"/>
</dbReference>
<dbReference type="GO" id="GO:0005840">
    <property type="term" value="C:ribosome"/>
    <property type="evidence" value="ECO:0007669"/>
    <property type="project" value="UniProtKB-KW"/>
</dbReference>
<protein>
    <submittedName>
        <fullName evidence="4">Ribosomal protein S8</fullName>
    </submittedName>
</protein>
<dbReference type="GO" id="GO:1990904">
    <property type="term" value="C:ribonucleoprotein complex"/>
    <property type="evidence" value="ECO:0007669"/>
    <property type="project" value="UniProtKB-KW"/>
</dbReference>
<dbReference type="Pfam" id="PF00410">
    <property type="entry name" value="Ribosomal_S8"/>
    <property type="match status" value="1"/>
</dbReference>
<keyword evidence="4" id="KW-0496">Mitochondrion</keyword>
<keyword evidence="2 4" id="KW-0689">Ribosomal protein</keyword>
<dbReference type="EMBL" id="KU501222">
    <property type="protein sequence ID" value="AML60750.1"/>
    <property type="molecule type" value="Genomic_DNA"/>
</dbReference>
<dbReference type="GO" id="GO:0003735">
    <property type="term" value="F:structural constituent of ribosome"/>
    <property type="evidence" value="ECO:0007669"/>
    <property type="project" value="InterPro"/>
</dbReference>
<dbReference type="PANTHER" id="PTHR11758">
    <property type="entry name" value="40S RIBOSOMAL PROTEIN S15A"/>
    <property type="match status" value="1"/>
</dbReference>
<dbReference type="GO" id="GO:0006412">
    <property type="term" value="P:translation"/>
    <property type="evidence" value="ECO:0007669"/>
    <property type="project" value="InterPro"/>
</dbReference>
<dbReference type="InterPro" id="IPR000630">
    <property type="entry name" value="Ribosomal_uS8"/>
</dbReference>
<proteinExistence type="inferred from homology"/>
<evidence type="ECO:0000256" key="2">
    <source>
        <dbReference type="ARBA" id="ARBA00022980"/>
    </source>
</evidence>
<evidence type="ECO:0000313" key="4">
    <source>
        <dbReference type="EMBL" id="AML60750.1"/>
    </source>
</evidence>
<accession>A0A140F2W6</accession>
<dbReference type="AlphaFoldDB" id="A0A140F2W6"/>
<evidence type="ECO:0000256" key="3">
    <source>
        <dbReference type="ARBA" id="ARBA00023274"/>
    </source>
</evidence>
<dbReference type="FunFam" id="3.30.1490.10:FF:000001">
    <property type="entry name" value="30S ribosomal protein S8"/>
    <property type="match status" value="1"/>
</dbReference>